<proteinExistence type="inferred from homology"/>
<comment type="similarity">
    <text evidence="7">Belongs to the binding-protein-dependent transport system permease family.</text>
</comment>
<dbReference type="PANTHER" id="PTHR30193:SF37">
    <property type="entry name" value="INNER MEMBRANE ABC TRANSPORTER PERMEASE PROTEIN YCJO"/>
    <property type="match status" value="1"/>
</dbReference>
<evidence type="ECO:0000256" key="7">
    <source>
        <dbReference type="RuleBase" id="RU363032"/>
    </source>
</evidence>
<sequence>MSIELGVRSRGGHAKKVATSSLRSRLDKSVAPYVYIAPFFMLFAVFGLFPLGYTAWVSLHDWQLAGDSTFVGLDNFAALFADPDFWNAVANTVGMFVVAGVPQLLIALVLASLLNRPLRGLTFLRMGVLAPMITSIAAVAIVFSQLFSRDAGLANWAIGLFGVEPIDWQADKWSSWTAIAVMVDWRWTGYNALIYLAAMQSIPRDVYEAAELDGASKARQFWRITIPMIKPAVVFTVIMSTIGGMQLFTEPLLFGQGELSGGSLRQFQTVAMYMFQQAFEEFDYGYGSAVAWMIFILIVLVALVNFLLSRRMSGVDK</sequence>
<protein>
    <submittedName>
        <fullName evidence="9">Carbohydrate ABC transporter permease</fullName>
    </submittedName>
</protein>
<evidence type="ECO:0000256" key="3">
    <source>
        <dbReference type="ARBA" id="ARBA00022475"/>
    </source>
</evidence>
<dbReference type="Gene3D" id="1.10.3720.10">
    <property type="entry name" value="MetI-like"/>
    <property type="match status" value="1"/>
</dbReference>
<dbReference type="Pfam" id="PF00528">
    <property type="entry name" value="BPD_transp_1"/>
    <property type="match status" value="1"/>
</dbReference>
<dbReference type="InterPro" id="IPR000515">
    <property type="entry name" value="MetI-like"/>
</dbReference>
<name>A0ABW4SZ45_9ACTN</name>
<accession>A0ABW4SZ45</accession>
<feature type="transmembrane region" description="Helical" evidence="7">
    <location>
        <begin position="228"/>
        <end position="248"/>
    </location>
</feature>
<dbReference type="PANTHER" id="PTHR30193">
    <property type="entry name" value="ABC TRANSPORTER PERMEASE PROTEIN"/>
    <property type="match status" value="1"/>
</dbReference>
<dbReference type="InterPro" id="IPR035906">
    <property type="entry name" value="MetI-like_sf"/>
</dbReference>
<feature type="transmembrane region" description="Helical" evidence="7">
    <location>
        <begin position="126"/>
        <end position="147"/>
    </location>
</feature>
<evidence type="ECO:0000256" key="5">
    <source>
        <dbReference type="ARBA" id="ARBA00022989"/>
    </source>
</evidence>
<feature type="transmembrane region" description="Helical" evidence="7">
    <location>
        <begin position="289"/>
        <end position="308"/>
    </location>
</feature>
<evidence type="ECO:0000256" key="2">
    <source>
        <dbReference type="ARBA" id="ARBA00022448"/>
    </source>
</evidence>
<comment type="subcellular location">
    <subcellularLocation>
        <location evidence="1 7">Cell membrane</location>
        <topology evidence="1 7">Multi-pass membrane protein</topology>
    </subcellularLocation>
</comment>
<feature type="transmembrane region" description="Helical" evidence="7">
    <location>
        <begin position="93"/>
        <end position="114"/>
    </location>
</feature>
<organism evidence="9 10">
    <name type="scientific">Nonomuraea mangrovi</name>
    <dbReference type="NCBI Taxonomy" id="2316207"/>
    <lineage>
        <taxon>Bacteria</taxon>
        <taxon>Bacillati</taxon>
        <taxon>Actinomycetota</taxon>
        <taxon>Actinomycetes</taxon>
        <taxon>Streptosporangiales</taxon>
        <taxon>Streptosporangiaceae</taxon>
        <taxon>Nonomuraea</taxon>
    </lineage>
</organism>
<gene>
    <name evidence="9" type="ORF">ACFSKW_25885</name>
</gene>
<feature type="transmembrane region" description="Helical" evidence="7">
    <location>
        <begin position="176"/>
        <end position="198"/>
    </location>
</feature>
<reference evidence="10" key="1">
    <citation type="journal article" date="2019" name="Int. J. Syst. Evol. Microbiol.">
        <title>The Global Catalogue of Microorganisms (GCM) 10K type strain sequencing project: providing services to taxonomists for standard genome sequencing and annotation.</title>
        <authorList>
            <consortium name="The Broad Institute Genomics Platform"/>
            <consortium name="The Broad Institute Genome Sequencing Center for Infectious Disease"/>
            <person name="Wu L."/>
            <person name="Ma J."/>
        </authorList>
    </citation>
    <scope>NUCLEOTIDE SEQUENCE [LARGE SCALE GENOMIC DNA]</scope>
    <source>
        <strain evidence="10">ICMP 6774ER</strain>
    </source>
</reference>
<feature type="domain" description="ABC transmembrane type-1" evidence="8">
    <location>
        <begin position="89"/>
        <end position="305"/>
    </location>
</feature>
<dbReference type="InterPro" id="IPR051393">
    <property type="entry name" value="ABC_transporter_permease"/>
</dbReference>
<keyword evidence="2 7" id="KW-0813">Transport</keyword>
<comment type="caution">
    <text evidence="9">The sequence shown here is derived from an EMBL/GenBank/DDBJ whole genome shotgun (WGS) entry which is preliminary data.</text>
</comment>
<feature type="transmembrane region" description="Helical" evidence="7">
    <location>
        <begin position="33"/>
        <end position="56"/>
    </location>
</feature>
<dbReference type="EMBL" id="JBHUFV010000038">
    <property type="protein sequence ID" value="MFD1934907.1"/>
    <property type="molecule type" value="Genomic_DNA"/>
</dbReference>
<dbReference type="Proteomes" id="UP001597368">
    <property type="component" value="Unassembled WGS sequence"/>
</dbReference>
<evidence type="ECO:0000256" key="1">
    <source>
        <dbReference type="ARBA" id="ARBA00004651"/>
    </source>
</evidence>
<evidence type="ECO:0000256" key="6">
    <source>
        <dbReference type="ARBA" id="ARBA00023136"/>
    </source>
</evidence>
<dbReference type="CDD" id="cd06261">
    <property type="entry name" value="TM_PBP2"/>
    <property type="match status" value="1"/>
</dbReference>
<keyword evidence="10" id="KW-1185">Reference proteome</keyword>
<keyword evidence="3" id="KW-1003">Cell membrane</keyword>
<evidence type="ECO:0000313" key="10">
    <source>
        <dbReference type="Proteomes" id="UP001597368"/>
    </source>
</evidence>
<keyword evidence="5 7" id="KW-1133">Transmembrane helix</keyword>
<evidence type="ECO:0000259" key="8">
    <source>
        <dbReference type="PROSITE" id="PS50928"/>
    </source>
</evidence>
<evidence type="ECO:0000313" key="9">
    <source>
        <dbReference type="EMBL" id="MFD1934907.1"/>
    </source>
</evidence>
<keyword evidence="6 7" id="KW-0472">Membrane</keyword>
<dbReference type="PROSITE" id="PS50928">
    <property type="entry name" value="ABC_TM1"/>
    <property type="match status" value="1"/>
</dbReference>
<evidence type="ECO:0000256" key="4">
    <source>
        <dbReference type="ARBA" id="ARBA00022692"/>
    </source>
</evidence>
<keyword evidence="4 7" id="KW-0812">Transmembrane</keyword>
<dbReference type="SUPFAM" id="SSF161098">
    <property type="entry name" value="MetI-like"/>
    <property type="match status" value="1"/>
</dbReference>
<dbReference type="RefSeq" id="WP_379575021.1">
    <property type="nucleotide sequence ID" value="NZ_JBHUFV010000038.1"/>
</dbReference>